<proteinExistence type="inferred from homology"/>
<reference evidence="7 8" key="1">
    <citation type="submission" date="2024-09" db="EMBL/GenBank/DDBJ databases">
        <authorList>
            <person name="Sun Q."/>
            <person name="Mori K."/>
        </authorList>
    </citation>
    <scope>NUCLEOTIDE SEQUENCE [LARGE SCALE GENOMIC DNA]</scope>
    <source>
        <strain evidence="7 8">CCM 8545</strain>
    </source>
</reference>
<dbReference type="Proteomes" id="UP001589758">
    <property type="component" value="Unassembled WGS sequence"/>
</dbReference>
<keyword evidence="2 4" id="KW-0067">ATP-binding</keyword>
<dbReference type="InterPro" id="IPR005337">
    <property type="entry name" value="RapZ-like"/>
</dbReference>
<comment type="caution">
    <text evidence="7">The sequence shown here is derived from an EMBL/GenBank/DDBJ whole genome shotgun (WGS) entry which is preliminary data.</text>
</comment>
<evidence type="ECO:0000256" key="4">
    <source>
        <dbReference type="HAMAP-Rule" id="MF_00636"/>
    </source>
</evidence>
<feature type="domain" description="RapZ-like N-terminal" evidence="5">
    <location>
        <begin position="1"/>
        <end position="155"/>
    </location>
</feature>
<dbReference type="RefSeq" id="WP_385875527.1">
    <property type="nucleotide sequence ID" value="NZ_JBHLXE010000013.1"/>
</dbReference>
<feature type="binding site" evidence="4">
    <location>
        <begin position="56"/>
        <end position="59"/>
    </location>
    <ligand>
        <name>GTP</name>
        <dbReference type="ChEBI" id="CHEBI:37565"/>
    </ligand>
</feature>
<dbReference type="PANTHER" id="PTHR30448:SF0">
    <property type="entry name" value="RNASE ADAPTER PROTEIN RAPZ"/>
    <property type="match status" value="1"/>
</dbReference>
<dbReference type="HAMAP" id="MF_00636">
    <property type="entry name" value="RapZ_like"/>
    <property type="match status" value="1"/>
</dbReference>
<keyword evidence="1 4" id="KW-0547">Nucleotide-binding</keyword>
<name>A0ABV6C998_9GAMM</name>
<feature type="region of interest" description="RNA-binding" evidence="4">
    <location>
        <begin position="266"/>
        <end position="283"/>
    </location>
</feature>
<keyword evidence="4" id="KW-0694">RNA-binding</keyword>
<comment type="similarity">
    <text evidence="4">Belongs to the RapZ-like family. RapZ subfamily.</text>
</comment>
<dbReference type="EMBL" id="JBHLXE010000013">
    <property type="protein sequence ID" value="MFC0178675.1"/>
    <property type="molecule type" value="Genomic_DNA"/>
</dbReference>
<evidence type="ECO:0000256" key="1">
    <source>
        <dbReference type="ARBA" id="ARBA00022741"/>
    </source>
</evidence>
<feature type="binding site" evidence="4">
    <location>
        <begin position="8"/>
        <end position="15"/>
    </location>
    <ligand>
        <name>ATP</name>
        <dbReference type="ChEBI" id="CHEBI:30616"/>
    </ligand>
</feature>
<evidence type="ECO:0000259" key="6">
    <source>
        <dbReference type="Pfam" id="PF22740"/>
    </source>
</evidence>
<evidence type="ECO:0000313" key="7">
    <source>
        <dbReference type="EMBL" id="MFC0178675.1"/>
    </source>
</evidence>
<dbReference type="PANTHER" id="PTHR30448">
    <property type="entry name" value="RNASE ADAPTER PROTEIN RAPZ"/>
    <property type="match status" value="1"/>
</dbReference>
<feature type="domain" description="RapZ C-terminal" evidence="6">
    <location>
        <begin position="161"/>
        <end position="279"/>
    </location>
</feature>
<gene>
    <name evidence="4 7" type="primary">rapZ</name>
    <name evidence="7" type="ORF">ACFFIT_00915</name>
</gene>
<dbReference type="Pfam" id="PF03668">
    <property type="entry name" value="RapZ-like_N"/>
    <property type="match status" value="1"/>
</dbReference>
<comment type="subunit">
    <text evidence="4">Homotrimer.</text>
</comment>
<keyword evidence="8" id="KW-1185">Reference proteome</keyword>
<dbReference type="InterPro" id="IPR053930">
    <property type="entry name" value="RapZ-like_N"/>
</dbReference>
<dbReference type="Pfam" id="PF22740">
    <property type="entry name" value="PapZ_C"/>
    <property type="match status" value="1"/>
</dbReference>
<evidence type="ECO:0000313" key="8">
    <source>
        <dbReference type="Proteomes" id="UP001589758"/>
    </source>
</evidence>
<keyword evidence="3 4" id="KW-0342">GTP-binding</keyword>
<dbReference type="PIRSF" id="PIRSF005052">
    <property type="entry name" value="P-loopkin"/>
    <property type="match status" value="1"/>
</dbReference>
<protein>
    <recommendedName>
        <fullName evidence="4">RNase adapter protein RapZ</fullName>
    </recommendedName>
</protein>
<evidence type="ECO:0000256" key="2">
    <source>
        <dbReference type="ARBA" id="ARBA00022840"/>
    </source>
</evidence>
<evidence type="ECO:0000256" key="3">
    <source>
        <dbReference type="ARBA" id="ARBA00023134"/>
    </source>
</evidence>
<comment type="function">
    <text evidence="4">Modulates the synthesis of GlmS, by affecting the processing and stability of the regulatory small RNA GlmZ. When glucosamine-6-phosphate (GlcN6P) concentrations are high in the cell, RapZ binds GlmZ and targets it to cleavage by RNase E. Consequently, GlmZ is inactivated and unable to activate GlmS synthesis. Under low GlcN6P concentrations, RapZ is sequestered and inactivated by an other regulatory small RNA, GlmY, preventing GlmZ degradation and leading to synthesis of GlmS.</text>
</comment>
<organism evidence="7 8">
    <name type="scientific">Thorsellia kenyensis</name>
    <dbReference type="NCBI Taxonomy" id="1549888"/>
    <lineage>
        <taxon>Bacteria</taxon>
        <taxon>Pseudomonadati</taxon>
        <taxon>Pseudomonadota</taxon>
        <taxon>Gammaproteobacteria</taxon>
        <taxon>Enterobacterales</taxon>
        <taxon>Thorselliaceae</taxon>
        <taxon>Thorsellia</taxon>
    </lineage>
</organism>
<dbReference type="InterPro" id="IPR053931">
    <property type="entry name" value="RapZ_C"/>
</dbReference>
<evidence type="ECO:0000259" key="5">
    <source>
        <dbReference type="Pfam" id="PF03668"/>
    </source>
</evidence>
<dbReference type="Gene3D" id="3.40.50.300">
    <property type="entry name" value="P-loop containing nucleotide triphosphate hydrolases"/>
    <property type="match status" value="1"/>
</dbReference>
<dbReference type="SUPFAM" id="SSF52540">
    <property type="entry name" value="P-loop containing nucleoside triphosphate hydrolases"/>
    <property type="match status" value="1"/>
</dbReference>
<sequence>MILMIVSGRSGSGKSVALRALEDMGFYCVDNIPVNLLPSLAEELSGKFETAAVSIDVRNMPKDPAIFDSVIEALKEKCHPQLLFLEADKNTLIRRYSDTRRLHPLSIENLTLENAIEVEAERLEPIKQQADLLIDTSEMSVHELAEMLRARLLGKRERELTIVFESFGFKHGLPINADYVFDVRFLPNPHWDPKLRPMTGLDKPVAAFLARHTEVHNFIYQTRSYLEQWLPMLETNNRSYLTIAVGCTGGKHRSVYVAEQLSEYFKSRGKNVQSRHRTLEKKK</sequence>
<dbReference type="NCBIfam" id="NF003828">
    <property type="entry name" value="PRK05416.1"/>
    <property type="match status" value="1"/>
</dbReference>
<dbReference type="InterPro" id="IPR027417">
    <property type="entry name" value="P-loop_NTPase"/>
</dbReference>
<accession>A0ABV6C998</accession>